<evidence type="ECO:0000256" key="5">
    <source>
        <dbReference type="ARBA" id="ARBA00023204"/>
    </source>
</evidence>
<feature type="domain" description="Nse4/EID protein Nse3/MAGE-binding" evidence="10">
    <location>
        <begin position="172"/>
        <end position="236"/>
    </location>
</feature>
<evidence type="ECO:0000259" key="9">
    <source>
        <dbReference type="Pfam" id="PF08743"/>
    </source>
</evidence>
<dbReference type="InterPro" id="IPR027786">
    <property type="entry name" value="Nse4/EID"/>
</dbReference>
<dbReference type="GO" id="GO:0006310">
    <property type="term" value="P:DNA recombination"/>
    <property type="evidence" value="ECO:0007669"/>
    <property type="project" value="UniProtKB-UniRule"/>
</dbReference>
<reference evidence="11 12" key="1">
    <citation type="submission" date="2017-10" db="EMBL/GenBank/DDBJ databases">
        <title>Development of genomic resources for the powdery mildew, Erysiphe pulchra.</title>
        <authorList>
            <person name="Wadl P.A."/>
            <person name="Mack B.M."/>
            <person name="Moore G."/>
            <person name="Beltz S.B."/>
        </authorList>
    </citation>
    <scope>NUCLEOTIDE SEQUENCE [LARGE SCALE GENOMIC DNA]</scope>
    <source>
        <strain evidence="11">Cflorida</strain>
    </source>
</reference>
<proteinExistence type="inferred from homology"/>
<comment type="similarity">
    <text evidence="2 7">Belongs to the NSE4 family.</text>
</comment>
<evidence type="ECO:0000256" key="8">
    <source>
        <dbReference type="SAM" id="MobiDB-lite"/>
    </source>
</evidence>
<feature type="compositionally biased region" description="Polar residues" evidence="8">
    <location>
        <begin position="66"/>
        <end position="75"/>
    </location>
</feature>
<dbReference type="GO" id="GO:0006281">
    <property type="term" value="P:DNA repair"/>
    <property type="evidence" value="ECO:0007669"/>
    <property type="project" value="UniProtKB-UniRule"/>
</dbReference>
<organism evidence="11 12">
    <name type="scientific">Erysiphe pulchra</name>
    <dbReference type="NCBI Taxonomy" id="225359"/>
    <lineage>
        <taxon>Eukaryota</taxon>
        <taxon>Fungi</taxon>
        <taxon>Dikarya</taxon>
        <taxon>Ascomycota</taxon>
        <taxon>Pezizomycotina</taxon>
        <taxon>Leotiomycetes</taxon>
        <taxon>Erysiphales</taxon>
        <taxon>Erysiphaceae</taxon>
        <taxon>Erysiphe</taxon>
    </lineage>
</organism>
<keyword evidence="3 7" id="KW-0227">DNA damage</keyword>
<gene>
    <name evidence="11" type="ORF">EPUL_001433</name>
</gene>
<evidence type="ECO:0000256" key="1">
    <source>
        <dbReference type="ARBA" id="ARBA00004123"/>
    </source>
</evidence>
<comment type="subunit">
    <text evidence="7">Component of the SMC5-SMC6 complex.</text>
</comment>
<keyword evidence="6 7" id="KW-0539">Nucleus</keyword>
<feature type="domain" description="Non-structural maintenance of chromosome element 4 C-terminal" evidence="9">
    <location>
        <begin position="365"/>
        <end position="453"/>
    </location>
</feature>
<comment type="caution">
    <text evidence="11">The sequence shown here is derived from an EMBL/GenBank/DDBJ whole genome shotgun (WGS) entry which is preliminary data.</text>
</comment>
<dbReference type="AlphaFoldDB" id="A0A2S4PXW8"/>
<evidence type="ECO:0000256" key="4">
    <source>
        <dbReference type="ARBA" id="ARBA00023172"/>
    </source>
</evidence>
<keyword evidence="4 7" id="KW-0233">DNA recombination</keyword>
<feature type="region of interest" description="Disordered" evidence="8">
    <location>
        <begin position="1"/>
        <end position="118"/>
    </location>
</feature>
<accession>A0A2S4PXW8</accession>
<dbReference type="OrthoDB" id="361242at2759"/>
<dbReference type="EMBL" id="PEDP01000234">
    <property type="protein sequence ID" value="POS86879.1"/>
    <property type="molecule type" value="Genomic_DNA"/>
</dbReference>
<keyword evidence="5 7" id="KW-0234">DNA repair</keyword>
<evidence type="ECO:0000256" key="7">
    <source>
        <dbReference type="RuleBase" id="RU365071"/>
    </source>
</evidence>
<evidence type="ECO:0000259" key="10">
    <source>
        <dbReference type="Pfam" id="PF15412"/>
    </source>
</evidence>
<evidence type="ECO:0000256" key="6">
    <source>
        <dbReference type="ARBA" id="ARBA00023242"/>
    </source>
</evidence>
<dbReference type="Proteomes" id="UP000237438">
    <property type="component" value="Unassembled WGS sequence"/>
</dbReference>
<evidence type="ECO:0000313" key="11">
    <source>
        <dbReference type="EMBL" id="POS86879.1"/>
    </source>
</evidence>
<feature type="compositionally biased region" description="Polar residues" evidence="8">
    <location>
        <begin position="11"/>
        <end position="26"/>
    </location>
</feature>
<dbReference type="InterPro" id="IPR014854">
    <property type="entry name" value="Nse4_C"/>
</dbReference>
<dbReference type="STRING" id="225359.A0A2S4PXW8"/>
<dbReference type="Pfam" id="PF15412">
    <property type="entry name" value="Nse4-Nse3_bdg"/>
    <property type="match status" value="1"/>
</dbReference>
<feature type="compositionally biased region" description="Acidic residues" evidence="8">
    <location>
        <begin position="102"/>
        <end position="117"/>
    </location>
</feature>
<feature type="compositionally biased region" description="Basic and acidic residues" evidence="8">
    <location>
        <begin position="85"/>
        <end position="101"/>
    </location>
</feature>
<evidence type="ECO:0000256" key="2">
    <source>
        <dbReference type="ARBA" id="ARBA00008997"/>
    </source>
</evidence>
<dbReference type="GO" id="GO:0005634">
    <property type="term" value="C:nucleus"/>
    <property type="evidence" value="ECO:0007669"/>
    <property type="project" value="UniProtKB-SubCell"/>
</dbReference>
<name>A0A2S4PXW8_9PEZI</name>
<feature type="compositionally biased region" description="Polar residues" evidence="8">
    <location>
        <begin position="36"/>
        <end position="50"/>
    </location>
</feature>
<dbReference type="GO" id="GO:0030915">
    <property type="term" value="C:Smc5-Smc6 complex"/>
    <property type="evidence" value="ECO:0007669"/>
    <property type="project" value="UniProtKB-UniRule"/>
</dbReference>
<dbReference type="PANTHER" id="PTHR16140:SF0">
    <property type="entry name" value="NON-STRUCTURAL MAINTENANCE OF CHROMOSOMES ELEMENT 4"/>
    <property type="match status" value="1"/>
</dbReference>
<evidence type="ECO:0000256" key="3">
    <source>
        <dbReference type="ARBA" id="ARBA00022763"/>
    </source>
</evidence>
<dbReference type="Pfam" id="PF08743">
    <property type="entry name" value="Nse4_C"/>
    <property type="match status" value="1"/>
</dbReference>
<evidence type="ECO:0000313" key="12">
    <source>
        <dbReference type="Proteomes" id="UP000237438"/>
    </source>
</evidence>
<comment type="subcellular location">
    <subcellularLocation>
        <location evidence="1 7">Nucleus</location>
    </subcellularLocation>
</comment>
<protein>
    <recommendedName>
        <fullName evidence="7">Non-structural maintenance of chromosomes element 4</fullName>
    </recommendedName>
</protein>
<sequence>MARATRIVVSPDSNSDEPQNTYTPQPSKRRELRVQVTASIPSPVSPNTSDKAPPTSEIEDGGERISMSTQGSFLVSESYRHKRPSEHNIEENPRQRRRTVEPDGDNSDENYDPDQDIEERRIIRKGLRDLNKNLLENRSEYMNPNSSGLEDTITRANNLSRQVKQTSDATIDSHLLVTAADLTYKRTVAIVSGETGQGIDLDDLINRCKVFMRQGDEERTTLHSSRNERIVRNRTEEGDEDNEDEILNWGYLGRNACAQCIGRPCLPGFLLGPLSTEKKAKRTVVRKAALKISSLKESRPEVLREEDIIRDEDLNLSTMCQRITTQLEKVRGEAIAAAESEISDDMTDHEVEVLLDKYNLSREGGISLFNFVINPHSFGQSVENLFYVSFLIRDGKMAISFDSRGIPYLELRDDGEDSNRLDGPTKRYQAVLALDMANWKQLIEIFKINETIIPHREEPEVQNLGAKGWYA</sequence>
<comment type="function">
    <text evidence="7">Component of the SMC5-SMC6 complex, that promotes sister chromatid alignment after DNA damage and facilitates double-stranded DNA breaks (DSBs) repair via homologous recombination between sister chromatids.</text>
</comment>
<dbReference type="PANTHER" id="PTHR16140">
    <property type="entry name" value="NON-STRUCTURAL MAINTENANCE OF CHROMOSOMES ELEMENT 4"/>
    <property type="match status" value="1"/>
</dbReference>
<keyword evidence="12" id="KW-1185">Reference proteome</keyword>
<dbReference type="InterPro" id="IPR029225">
    <property type="entry name" value="Nse4_Nse3-bd"/>
</dbReference>